<dbReference type="Pfam" id="PF18939">
    <property type="entry name" value="DUF5686"/>
    <property type="match status" value="1"/>
</dbReference>
<dbReference type="RefSeq" id="WP_344928745.1">
    <property type="nucleotide sequence ID" value="NZ_BAABCW010000012.1"/>
</dbReference>
<sequence length="832" mass="95548">MRYWVLGVLFFVIGISFLSAQTKVSGYVYDSNKQSVPFANIVFVNSTIGTITDENGKFYMESDQNHSSLKVSFIGFETKIIELTKRTTYEMEITLEEEAAALDAVVIYKGKTSKKNNPALDILRKIWENRRENGVKKFKQYAYDKYEKLEFDLNTIDSALINSRVFNGMEFIFEDIDTSRISGKTYLPIFLNEALSKAYGDNELNEFKEVLTGNKNAGFSDNQTLIAFVKDLYSDYDIYENYLKFFDKSFTSPLSKTGISVYNYVLSDSAYIDNKWCYNIIYYPRRENELTFKGDFWVNDSTWAIKEINLEVTKSANINWVKDLYIEQEFDVLNDSIFLITKDYFQSDFAFSKKEKSRGVYGKRTTLYDNYKFDQKKDKKFYQSQVDPYDKDIYNREDTFWQNARMESLNKDEQKVYELLDTLKTVKAFKRLYNVGTILASGYVDFNGFDFGPLFNTIGYNTIEGFRVRLGGRTYFTANDRWRIEGYGAYGFKDQKFKYGISGKYLVDRKSRLIVSAGNRNDVEQLGASLTNTNDVEGRSLASSSIVATGDNSRLTAINLSAFSLQIEPRKNFTVGVSGSFRTLEPADRSLFSLDFLDPETNELRTKIKQTEIATNLTYSPGRKTTGYGVDRIIINDGDYAQLFLNYSTGIKGILESDFEYQKIQFLYQQPWNIGGFGRLTSSLELGKTFGEVPLGLLSVVPGNQTYLSIQNTFPLLNFYEFVTDTYASLHLEHNFGGRIFSRIPLLRELNLRELVGVRGVWGELSDENIALDASGFLQTVGAPNNEAYWEYSAGVGNIFKIFRIDFHFRGNYFDNPDARNFGITGSFGFYF</sequence>
<dbReference type="Pfam" id="PF13715">
    <property type="entry name" value="CarbopepD_reg_2"/>
    <property type="match status" value="1"/>
</dbReference>
<dbReference type="Gene3D" id="2.60.40.1120">
    <property type="entry name" value="Carboxypeptidase-like, regulatory domain"/>
    <property type="match status" value="1"/>
</dbReference>
<protein>
    <submittedName>
        <fullName evidence="1">DUF5686 family protein</fullName>
    </submittedName>
</protein>
<dbReference type="InterPro" id="IPR043741">
    <property type="entry name" value="DUF5686"/>
</dbReference>
<dbReference type="EMBL" id="BAABCW010000012">
    <property type="protein sequence ID" value="GAA3513817.1"/>
    <property type="molecule type" value="Genomic_DNA"/>
</dbReference>
<dbReference type="Proteomes" id="UP001500459">
    <property type="component" value="Unassembled WGS sequence"/>
</dbReference>
<dbReference type="SUPFAM" id="SSF49464">
    <property type="entry name" value="Carboxypeptidase regulatory domain-like"/>
    <property type="match status" value="1"/>
</dbReference>
<gene>
    <name evidence="1" type="ORF">GCM10022393_29580</name>
</gene>
<dbReference type="InterPro" id="IPR008969">
    <property type="entry name" value="CarboxyPept-like_regulatory"/>
</dbReference>
<reference evidence="2" key="1">
    <citation type="journal article" date="2019" name="Int. J. Syst. Evol. Microbiol.">
        <title>The Global Catalogue of Microorganisms (GCM) 10K type strain sequencing project: providing services to taxonomists for standard genome sequencing and annotation.</title>
        <authorList>
            <consortium name="The Broad Institute Genomics Platform"/>
            <consortium name="The Broad Institute Genome Sequencing Center for Infectious Disease"/>
            <person name="Wu L."/>
            <person name="Ma J."/>
        </authorList>
    </citation>
    <scope>NUCLEOTIDE SEQUENCE [LARGE SCALE GENOMIC DNA]</scope>
    <source>
        <strain evidence="2">JCM 17106</strain>
    </source>
</reference>
<name>A0ABP6UNS9_9FLAO</name>
<accession>A0ABP6UNS9</accession>
<comment type="caution">
    <text evidence="1">The sequence shown here is derived from an EMBL/GenBank/DDBJ whole genome shotgun (WGS) entry which is preliminary data.</text>
</comment>
<organism evidence="1 2">
    <name type="scientific">Aquimarina addita</name>
    <dbReference type="NCBI Taxonomy" id="870485"/>
    <lineage>
        <taxon>Bacteria</taxon>
        <taxon>Pseudomonadati</taxon>
        <taxon>Bacteroidota</taxon>
        <taxon>Flavobacteriia</taxon>
        <taxon>Flavobacteriales</taxon>
        <taxon>Flavobacteriaceae</taxon>
        <taxon>Aquimarina</taxon>
    </lineage>
</organism>
<proteinExistence type="predicted"/>
<keyword evidence="2" id="KW-1185">Reference proteome</keyword>
<evidence type="ECO:0000313" key="2">
    <source>
        <dbReference type="Proteomes" id="UP001500459"/>
    </source>
</evidence>
<evidence type="ECO:0000313" key="1">
    <source>
        <dbReference type="EMBL" id="GAA3513817.1"/>
    </source>
</evidence>